<dbReference type="InterPro" id="IPR029063">
    <property type="entry name" value="SAM-dependent_MTases_sf"/>
</dbReference>
<evidence type="ECO:0000256" key="9">
    <source>
        <dbReference type="PROSITE-ProRule" id="PRU00723"/>
    </source>
</evidence>
<evidence type="ECO:0000256" key="8">
    <source>
        <dbReference type="HAMAP-Rule" id="MF_03190"/>
    </source>
</evidence>
<organism evidence="11 12">
    <name type="scientific">Argiope bruennichi</name>
    <name type="common">Wasp spider</name>
    <name type="synonym">Aranea bruennichi</name>
    <dbReference type="NCBI Taxonomy" id="94029"/>
    <lineage>
        <taxon>Eukaryota</taxon>
        <taxon>Metazoa</taxon>
        <taxon>Ecdysozoa</taxon>
        <taxon>Arthropoda</taxon>
        <taxon>Chelicerata</taxon>
        <taxon>Arachnida</taxon>
        <taxon>Araneae</taxon>
        <taxon>Araneomorphae</taxon>
        <taxon>Entelegynae</taxon>
        <taxon>Araneoidea</taxon>
        <taxon>Araneidae</taxon>
        <taxon>Argiope</taxon>
    </lineage>
</organism>
<dbReference type="NCBIfam" id="TIGR01983">
    <property type="entry name" value="UbiG"/>
    <property type="match status" value="1"/>
</dbReference>
<sequence>MATRFWSITSRLKNFWWQPFSAKNFSSASKALEGSTVDSEEVSKFTQKANEWWSNPYRLLYTMNTLRVPFIRDGILYASEVTIKKPLPLEGYKIIDVGCGGGLLAEPLARLGAQVTGLDPGLENIEAAKEHASQDEEINNRLNYVCDTIENFVTVSPGTFDAVVCSEVIEHVADVPIFVNNCVELAKEGGSLFFTTINRTTVSYFAAILAAEYVLNIVPRGTHNWNKFVQPSELSEMLKGLNCRIVSIEGMLYNPLTRTWNWCNGAENRKKHLASVHHQKLRKAHYDMFKDAATILEEAKSKKPCRKFNTTGHCEFGSNCKYSHLTADDILNLMEQANQEKLGTKGKKPRTDPDIDSWVQTKSLKVAQSSNKGPSDPVKPVLPPIISNIPSLPPSLIPCKPSELLNIKKDAGNHWG</sequence>
<dbReference type="GO" id="GO:0032259">
    <property type="term" value="P:methylation"/>
    <property type="evidence" value="ECO:0007669"/>
    <property type="project" value="UniProtKB-KW"/>
</dbReference>
<keyword evidence="8" id="KW-0999">Mitochondrion inner membrane</keyword>
<dbReference type="PROSITE" id="PS50103">
    <property type="entry name" value="ZF_C3H1"/>
    <property type="match status" value="1"/>
</dbReference>
<evidence type="ECO:0000313" key="12">
    <source>
        <dbReference type="Proteomes" id="UP000807504"/>
    </source>
</evidence>
<evidence type="ECO:0000256" key="1">
    <source>
        <dbReference type="ARBA" id="ARBA00022603"/>
    </source>
</evidence>
<dbReference type="Pfam" id="PF13489">
    <property type="entry name" value="Methyltransf_23"/>
    <property type="match status" value="1"/>
</dbReference>
<protein>
    <recommendedName>
        <fullName evidence="8">Ubiquinone biosynthesis O-methyltransferase, mitochondrial</fullName>
    </recommendedName>
    <alternativeName>
        <fullName evidence="8">3-demethylubiquinol 3-O-methyltransferase</fullName>
        <ecNumber evidence="8">2.1.1.64</ecNumber>
    </alternativeName>
    <alternativeName>
        <fullName evidence="8">3-demethylubiquinone 3-O-methyltransferase</fullName>
        <ecNumber evidence="8">2.1.1.-</ecNumber>
    </alternativeName>
    <alternativeName>
        <fullName evidence="8">Polyprenyldihydroxybenzoate methyltransferase</fullName>
        <ecNumber evidence="8">2.1.1.114</ecNumber>
    </alternativeName>
</protein>
<dbReference type="EC" id="2.1.1.64" evidence="8"/>
<dbReference type="PANTHER" id="PTHR43464">
    <property type="entry name" value="METHYLTRANSFERASE"/>
    <property type="match status" value="1"/>
</dbReference>
<comment type="cofactor">
    <cofactor evidence="8">
        <name>Mg(2+)</name>
        <dbReference type="ChEBI" id="CHEBI:18420"/>
    </cofactor>
</comment>
<comment type="subcellular location">
    <subcellularLocation>
        <location evidence="8">Mitochondrion inner membrane</location>
        <topology evidence="8">Peripheral membrane protein</topology>
        <orientation evidence="8">Matrix side</orientation>
    </subcellularLocation>
</comment>
<keyword evidence="8" id="KW-0472">Membrane</keyword>
<comment type="subunit">
    <text evidence="8">Component of a multi-subunit COQ enzyme complex.</text>
</comment>
<dbReference type="CDD" id="cd02440">
    <property type="entry name" value="AdoMet_MTases"/>
    <property type="match status" value="1"/>
</dbReference>
<dbReference type="AlphaFoldDB" id="A0A8T0FVL7"/>
<feature type="domain" description="C3H1-type" evidence="10">
    <location>
        <begin position="299"/>
        <end position="327"/>
    </location>
</feature>
<keyword evidence="2 8" id="KW-0808">Transferase</keyword>
<comment type="function">
    <text evidence="8">O-methyltransferase required for two non-consecutive steps during ubiquinone biosynthesis. Catalyzes the 2 O-methylation of 3,4-dihydroxy-5-(all-trans-polyprenyl)benzoic acid into 4-hydroxy-3-methoxy-5-(all-trans-polyprenyl)benzoic acid. Also catalyzes the last step of ubiquinone biosynthesis by mediating methylation of 3-demethylubiquinone into ubiquinone. Also able to mediate the methylation of 3-demethylubiquinol into ubiquinol.</text>
</comment>
<dbReference type="Gene3D" id="4.10.1000.10">
    <property type="entry name" value="Zinc finger, CCCH-type"/>
    <property type="match status" value="1"/>
</dbReference>
<feature type="zinc finger region" description="C3H1-type" evidence="9">
    <location>
        <begin position="299"/>
        <end position="327"/>
    </location>
</feature>
<dbReference type="PANTHER" id="PTHR43464:SF19">
    <property type="entry name" value="UBIQUINONE BIOSYNTHESIS O-METHYLTRANSFERASE, MITOCHONDRIAL"/>
    <property type="match status" value="1"/>
</dbReference>
<comment type="pathway">
    <text evidence="8">Cofactor biosynthesis; ubiquinone biosynthesis.</text>
</comment>
<comment type="caution">
    <text evidence="11">The sequence shown here is derived from an EMBL/GenBank/DDBJ whole genome shotgun (WGS) entry which is preliminary data.</text>
</comment>
<evidence type="ECO:0000256" key="2">
    <source>
        <dbReference type="ARBA" id="ARBA00022679"/>
    </source>
</evidence>
<feature type="binding site" evidence="8">
    <location>
        <position position="98"/>
    </location>
    <ligand>
        <name>S-adenosyl-L-methionine</name>
        <dbReference type="ChEBI" id="CHEBI:59789"/>
    </ligand>
</feature>
<dbReference type="InterPro" id="IPR036236">
    <property type="entry name" value="Znf_C2H2_sf"/>
</dbReference>
<dbReference type="Proteomes" id="UP000807504">
    <property type="component" value="Unassembled WGS sequence"/>
</dbReference>
<feature type="binding site" evidence="8">
    <location>
        <position position="119"/>
    </location>
    <ligand>
        <name>S-adenosyl-L-methionine</name>
        <dbReference type="ChEBI" id="CHEBI:59789"/>
    </ligand>
</feature>
<feature type="binding site" evidence="8">
    <location>
        <position position="167"/>
    </location>
    <ligand>
        <name>Mg(2+)</name>
        <dbReference type="ChEBI" id="CHEBI:18420"/>
    </ligand>
</feature>
<keyword evidence="8" id="KW-0496">Mitochondrion</keyword>
<evidence type="ECO:0000256" key="4">
    <source>
        <dbReference type="ARBA" id="ARBA00022691"/>
    </source>
</evidence>
<keyword evidence="12" id="KW-1185">Reference proteome</keyword>
<feature type="binding site" evidence="8">
    <location>
        <position position="170"/>
    </location>
    <ligand>
        <name>Mg(2+)</name>
        <dbReference type="ChEBI" id="CHEBI:18420"/>
    </ligand>
</feature>
<reference evidence="11" key="1">
    <citation type="journal article" date="2020" name="bioRxiv">
        <title>Chromosome-level reference genome of the European wasp spider Argiope bruennichi: a resource for studies on range expansion and evolutionary adaptation.</title>
        <authorList>
            <person name="Sheffer M.M."/>
            <person name="Hoppe A."/>
            <person name="Krehenwinkel H."/>
            <person name="Uhl G."/>
            <person name="Kuss A.W."/>
            <person name="Jensen L."/>
            <person name="Jensen C."/>
            <person name="Gillespie R.G."/>
            <person name="Hoff K.J."/>
            <person name="Prost S."/>
        </authorList>
    </citation>
    <scope>NUCLEOTIDE SEQUENCE</scope>
</reference>
<dbReference type="InterPro" id="IPR010233">
    <property type="entry name" value="UbiG_MeTrfase"/>
</dbReference>
<dbReference type="EC" id="2.1.1.114" evidence="8"/>
<comment type="catalytic activity">
    <reaction evidence="8">
        <text>a 3-demethylubiquinol + S-adenosyl-L-methionine = a ubiquinol + S-adenosyl-L-homocysteine + H(+)</text>
        <dbReference type="Rhea" id="RHEA:44380"/>
        <dbReference type="Rhea" id="RHEA-COMP:9566"/>
        <dbReference type="Rhea" id="RHEA-COMP:10914"/>
        <dbReference type="ChEBI" id="CHEBI:15378"/>
        <dbReference type="ChEBI" id="CHEBI:17976"/>
        <dbReference type="ChEBI" id="CHEBI:57856"/>
        <dbReference type="ChEBI" id="CHEBI:59789"/>
        <dbReference type="ChEBI" id="CHEBI:84422"/>
        <dbReference type="EC" id="2.1.1.64"/>
    </reaction>
</comment>
<keyword evidence="11" id="KW-0830">Ubiquinone</keyword>
<evidence type="ECO:0000256" key="5">
    <source>
        <dbReference type="ARBA" id="ARBA00022723"/>
    </source>
</evidence>
<keyword evidence="6 9" id="KW-0863">Zinc-finger</keyword>
<keyword evidence="8" id="KW-0460">Magnesium</keyword>
<feature type="binding site" evidence="8">
    <location>
        <position position="166"/>
    </location>
    <ligand>
        <name>S-adenosyl-L-methionine</name>
        <dbReference type="ChEBI" id="CHEBI:59789"/>
    </ligand>
</feature>
<keyword evidence="7 9" id="KW-0862">Zinc</keyword>
<dbReference type="InterPro" id="IPR000571">
    <property type="entry name" value="Znf_CCCH"/>
</dbReference>
<dbReference type="Pfam" id="PF00642">
    <property type="entry name" value="zf-CCCH"/>
    <property type="match status" value="1"/>
</dbReference>
<keyword evidence="5 8" id="KW-0479">Metal-binding</keyword>
<evidence type="ECO:0000256" key="7">
    <source>
        <dbReference type="ARBA" id="ARBA00022833"/>
    </source>
</evidence>
<evidence type="ECO:0000259" key="10">
    <source>
        <dbReference type="PROSITE" id="PS50103"/>
    </source>
</evidence>
<dbReference type="InterPro" id="IPR036855">
    <property type="entry name" value="Znf_CCCH_sf"/>
</dbReference>
<dbReference type="EC" id="2.1.1.-" evidence="8"/>
<comment type="catalytic activity">
    <reaction evidence="8">
        <text>a 3-demethylubiquinone + S-adenosyl-L-methionine = a ubiquinone + S-adenosyl-L-homocysteine</text>
        <dbReference type="Rhea" id="RHEA:81215"/>
        <dbReference type="Rhea" id="RHEA-COMP:9565"/>
        <dbReference type="Rhea" id="RHEA-COMP:19654"/>
        <dbReference type="ChEBI" id="CHEBI:16389"/>
        <dbReference type="ChEBI" id="CHEBI:57856"/>
        <dbReference type="ChEBI" id="CHEBI:59789"/>
        <dbReference type="ChEBI" id="CHEBI:231825"/>
    </reaction>
</comment>
<accession>A0A8T0FVL7</accession>
<dbReference type="HAMAP" id="MF_00472">
    <property type="entry name" value="UbiG"/>
    <property type="match status" value="1"/>
</dbReference>
<keyword evidence="1 8" id="KW-0489">Methyltransferase</keyword>
<dbReference type="GO" id="GO:0061542">
    <property type="term" value="F:3-demethylubiquinol 3-O-methyltransferase activity"/>
    <property type="evidence" value="ECO:0007669"/>
    <property type="project" value="UniProtKB-UniRule"/>
</dbReference>
<evidence type="ECO:0000313" key="11">
    <source>
        <dbReference type="EMBL" id="KAF8794258.1"/>
    </source>
</evidence>
<dbReference type="SUPFAM" id="SSF57667">
    <property type="entry name" value="beta-beta-alpha zinc fingers"/>
    <property type="match status" value="1"/>
</dbReference>
<dbReference type="Gene3D" id="3.40.50.150">
    <property type="entry name" value="Vaccinia Virus protein VP39"/>
    <property type="match status" value="1"/>
</dbReference>
<reference evidence="11" key="2">
    <citation type="submission" date="2020-06" db="EMBL/GenBank/DDBJ databases">
        <authorList>
            <person name="Sheffer M."/>
        </authorList>
    </citation>
    <scope>NUCLEOTIDE SEQUENCE</scope>
</reference>
<dbReference type="SUPFAM" id="SSF53335">
    <property type="entry name" value="S-adenosyl-L-methionine-dependent methyltransferases"/>
    <property type="match status" value="1"/>
</dbReference>
<evidence type="ECO:0000256" key="3">
    <source>
        <dbReference type="ARBA" id="ARBA00022688"/>
    </source>
</evidence>
<evidence type="ECO:0000256" key="6">
    <source>
        <dbReference type="ARBA" id="ARBA00022771"/>
    </source>
</evidence>
<proteinExistence type="inferred from homology"/>
<dbReference type="SUPFAM" id="SSF90229">
    <property type="entry name" value="CCCH zinc finger"/>
    <property type="match status" value="1"/>
</dbReference>
<feature type="binding site" evidence="8">
    <location>
        <position position="171"/>
    </location>
    <ligand>
        <name>Mg(2+)</name>
        <dbReference type="ChEBI" id="CHEBI:18420"/>
    </ligand>
</feature>
<name>A0A8T0FVL7_ARGBR</name>
<feature type="binding site" evidence="8">
    <location>
        <position position="67"/>
    </location>
    <ligand>
        <name>S-adenosyl-L-methionine</name>
        <dbReference type="ChEBI" id="CHEBI:59789"/>
    </ligand>
</feature>
<keyword evidence="3 8" id="KW-0831">Ubiquinone biosynthesis</keyword>
<dbReference type="GO" id="GO:0008270">
    <property type="term" value="F:zinc ion binding"/>
    <property type="evidence" value="ECO:0007669"/>
    <property type="project" value="UniProtKB-KW"/>
</dbReference>
<dbReference type="SMART" id="SM00356">
    <property type="entry name" value="ZnF_C3H1"/>
    <property type="match status" value="1"/>
</dbReference>
<comment type="catalytic activity">
    <reaction evidence="8">
        <text>a 3,4-dihydroxy-5-(all-trans-polyprenyl)benzoate + S-adenosyl-L-methionine = a 4-hydroxy-3-methoxy-5-(all-trans-polyprenyl)benzoate + S-adenosyl-L-homocysteine + H(+)</text>
        <dbReference type="Rhea" id="RHEA:44452"/>
        <dbReference type="Rhea" id="RHEA-COMP:10930"/>
        <dbReference type="Rhea" id="RHEA-COMP:10931"/>
        <dbReference type="ChEBI" id="CHEBI:15378"/>
        <dbReference type="ChEBI" id="CHEBI:57856"/>
        <dbReference type="ChEBI" id="CHEBI:59789"/>
        <dbReference type="ChEBI" id="CHEBI:64694"/>
        <dbReference type="ChEBI" id="CHEBI:84443"/>
        <dbReference type="EC" id="2.1.1.114"/>
    </reaction>
</comment>
<keyword evidence="4 8" id="KW-0949">S-adenosyl-L-methionine</keyword>
<dbReference type="GO" id="GO:0031314">
    <property type="term" value="C:extrinsic component of mitochondrial inner membrane"/>
    <property type="evidence" value="ECO:0007669"/>
    <property type="project" value="UniProtKB-UniRule"/>
</dbReference>
<comment type="similarity">
    <text evidence="8">Belongs to the class I-like SAM-binding methyltransferase superfamily. UbiG/COQ3 family.</text>
</comment>
<gene>
    <name evidence="11" type="ORF">HNY73_002255</name>
</gene>
<dbReference type="GO" id="GO:0010420">
    <property type="term" value="F:polyprenyldihydroxybenzoate methyltransferase activity"/>
    <property type="evidence" value="ECO:0007669"/>
    <property type="project" value="UniProtKB-UniRule"/>
</dbReference>
<dbReference type="EMBL" id="JABXBU010000002">
    <property type="protein sequence ID" value="KAF8794258.1"/>
    <property type="molecule type" value="Genomic_DNA"/>
</dbReference>